<dbReference type="GO" id="GO:0009307">
    <property type="term" value="P:DNA restriction-modification system"/>
    <property type="evidence" value="ECO:0007669"/>
    <property type="project" value="UniProtKB-KW"/>
</dbReference>
<dbReference type="GO" id="GO:0032259">
    <property type="term" value="P:methylation"/>
    <property type="evidence" value="ECO:0007669"/>
    <property type="project" value="UniProtKB-KW"/>
</dbReference>
<protein>
    <recommendedName>
        <fullName evidence="1">DNA (cytosine-5-)-methyltransferase</fullName>
        <ecNumber evidence="1">2.1.1.37</ecNumber>
    </recommendedName>
</protein>
<comment type="similarity">
    <text evidence="6">Belongs to the class I-like SAM-binding methyltransferase superfamily. C5-methyltransferase family.</text>
</comment>
<evidence type="ECO:0000256" key="4">
    <source>
        <dbReference type="ARBA" id="ARBA00022691"/>
    </source>
</evidence>
<keyword evidence="2 6" id="KW-0489">Methyltransferase</keyword>
<keyword evidence="5" id="KW-0680">Restriction system</keyword>
<dbReference type="AlphaFoldDB" id="A0A2N6K254"/>
<evidence type="ECO:0000313" key="7">
    <source>
        <dbReference type="EMBL" id="PLZ89042.1"/>
    </source>
</evidence>
<comment type="caution">
    <text evidence="7">The sequence shown here is derived from an EMBL/GenBank/DDBJ whole genome shotgun (WGS) entry which is preliminary data.</text>
</comment>
<evidence type="ECO:0000256" key="2">
    <source>
        <dbReference type="ARBA" id="ARBA00022603"/>
    </source>
</evidence>
<dbReference type="InterPro" id="IPR029063">
    <property type="entry name" value="SAM-dependent_MTases_sf"/>
</dbReference>
<evidence type="ECO:0000256" key="3">
    <source>
        <dbReference type="ARBA" id="ARBA00022679"/>
    </source>
</evidence>
<dbReference type="EMBL" id="NRQW01000305">
    <property type="protein sequence ID" value="PLZ89042.1"/>
    <property type="molecule type" value="Genomic_DNA"/>
</dbReference>
<name>A0A2N6K254_FISMU</name>
<dbReference type="GO" id="GO:0003677">
    <property type="term" value="F:DNA binding"/>
    <property type="evidence" value="ECO:0007669"/>
    <property type="project" value="TreeGrafter"/>
</dbReference>
<sequence length="275" mass="31295">MNSRRSHFCILVDAADYGVPQHRERLFIVGLKQGKYLFPYPTHGFDSLDQRPYYSAAKAIEGADISDIEPGLGGRFGHLLEDIPPGLNYSFYTKEMGYPNPIFSWRSKFSDFLYKADPDIPVQTIKAQGGQYTGPFSWENRRFSISELKRLQTIPDDYEIVGNRQVVIEQIGNSVPPQLGRILALSILDQVINVELPFNLAYLPESKKLGFRQRKRKLTEVYFQKAQIAIAKLSKEGKITALADSIYEEKGESIRFLSLENFSWTKKSSPGCIKI</sequence>
<dbReference type="Proteomes" id="UP000235036">
    <property type="component" value="Unassembled WGS sequence"/>
</dbReference>
<evidence type="ECO:0000313" key="8">
    <source>
        <dbReference type="Proteomes" id="UP000235036"/>
    </source>
</evidence>
<accession>A0A2N6K254</accession>
<dbReference type="PANTHER" id="PTHR10629:SF52">
    <property type="entry name" value="DNA (CYTOSINE-5)-METHYLTRANSFERASE 1"/>
    <property type="match status" value="1"/>
</dbReference>
<dbReference type="Pfam" id="PF00145">
    <property type="entry name" value="DNA_methylase"/>
    <property type="match status" value="1"/>
</dbReference>
<dbReference type="PANTHER" id="PTHR10629">
    <property type="entry name" value="CYTOSINE-SPECIFIC METHYLTRANSFERASE"/>
    <property type="match status" value="1"/>
</dbReference>
<gene>
    <name evidence="7" type="ORF">CEN44_14005</name>
</gene>
<dbReference type="PROSITE" id="PS51679">
    <property type="entry name" value="SAM_MT_C5"/>
    <property type="match status" value="1"/>
</dbReference>
<dbReference type="InterPro" id="IPR050390">
    <property type="entry name" value="C5-Methyltransferase"/>
</dbReference>
<dbReference type="SUPFAM" id="SSF53335">
    <property type="entry name" value="S-adenosyl-L-methionine-dependent methyltransferases"/>
    <property type="match status" value="1"/>
</dbReference>
<dbReference type="EC" id="2.1.1.37" evidence="1"/>
<keyword evidence="4 6" id="KW-0949">S-adenosyl-L-methionine</keyword>
<keyword evidence="8" id="KW-1185">Reference proteome</keyword>
<comment type="caution">
    <text evidence="6">Lacks conserved residue(s) required for the propagation of feature annotation.</text>
</comment>
<dbReference type="Gene3D" id="3.40.50.150">
    <property type="entry name" value="Vaccinia Virus protein VP39"/>
    <property type="match status" value="1"/>
</dbReference>
<dbReference type="InterPro" id="IPR001525">
    <property type="entry name" value="C5_MeTfrase"/>
</dbReference>
<organism evidence="7 8">
    <name type="scientific">Fischerella muscicola CCMEE 5323</name>
    <dbReference type="NCBI Taxonomy" id="2019572"/>
    <lineage>
        <taxon>Bacteria</taxon>
        <taxon>Bacillati</taxon>
        <taxon>Cyanobacteriota</taxon>
        <taxon>Cyanophyceae</taxon>
        <taxon>Nostocales</taxon>
        <taxon>Hapalosiphonaceae</taxon>
        <taxon>Fischerella</taxon>
    </lineage>
</organism>
<evidence type="ECO:0000256" key="1">
    <source>
        <dbReference type="ARBA" id="ARBA00011975"/>
    </source>
</evidence>
<proteinExistence type="inferred from homology"/>
<dbReference type="GO" id="GO:0044027">
    <property type="term" value="P:negative regulation of gene expression via chromosomal CpG island methylation"/>
    <property type="evidence" value="ECO:0007669"/>
    <property type="project" value="TreeGrafter"/>
</dbReference>
<evidence type="ECO:0000256" key="5">
    <source>
        <dbReference type="ARBA" id="ARBA00022747"/>
    </source>
</evidence>
<dbReference type="RefSeq" id="WP_081589201.1">
    <property type="nucleotide sequence ID" value="NZ_CAWNVR010000405.1"/>
</dbReference>
<keyword evidence="3 6" id="KW-0808">Transferase</keyword>
<reference evidence="7 8" key="1">
    <citation type="submission" date="2017-08" db="EMBL/GenBank/DDBJ databases">
        <title>Genomes of Fischerella (Mastigocladus) sp. strains.</title>
        <authorList>
            <person name="Miller S.R."/>
        </authorList>
    </citation>
    <scope>NUCLEOTIDE SEQUENCE [LARGE SCALE GENOMIC DNA]</scope>
    <source>
        <strain evidence="7 8">CCMEE 5323</strain>
    </source>
</reference>
<evidence type="ECO:0000256" key="6">
    <source>
        <dbReference type="PROSITE-ProRule" id="PRU01016"/>
    </source>
</evidence>
<dbReference type="Gene3D" id="3.90.120.10">
    <property type="entry name" value="DNA Methylase, subunit A, domain 2"/>
    <property type="match status" value="1"/>
</dbReference>
<dbReference type="GO" id="GO:0003886">
    <property type="term" value="F:DNA (cytosine-5-)-methyltransferase activity"/>
    <property type="evidence" value="ECO:0007669"/>
    <property type="project" value="UniProtKB-EC"/>
</dbReference>